<dbReference type="Gene3D" id="3.30.565.10">
    <property type="entry name" value="Histidine kinase-like ATPase, C-terminal domain"/>
    <property type="match status" value="1"/>
</dbReference>
<dbReference type="SUPFAM" id="SSF47384">
    <property type="entry name" value="Homodimeric domain of signal transducing histidine kinase"/>
    <property type="match status" value="1"/>
</dbReference>
<keyword evidence="6" id="KW-0808">Transferase</keyword>
<dbReference type="SMART" id="SM00388">
    <property type="entry name" value="HisKA"/>
    <property type="match status" value="1"/>
</dbReference>
<name>A0A846H8R6_9CYAN</name>
<evidence type="ECO:0000256" key="10">
    <source>
        <dbReference type="ARBA" id="ARBA00023012"/>
    </source>
</evidence>
<dbReference type="InterPro" id="IPR036097">
    <property type="entry name" value="HisK_dim/P_sf"/>
</dbReference>
<evidence type="ECO:0000313" key="18">
    <source>
        <dbReference type="Proteomes" id="UP000031549"/>
    </source>
</evidence>
<evidence type="ECO:0000259" key="15">
    <source>
        <dbReference type="PROSITE" id="PS50109"/>
    </source>
</evidence>
<evidence type="ECO:0000256" key="7">
    <source>
        <dbReference type="ARBA" id="ARBA00022741"/>
    </source>
</evidence>
<feature type="transmembrane region" description="Helical" evidence="14">
    <location>
        <begin position="114"/>
        <end position="136"/>
    </location>
</feature>
<evidence type="ECO:0000256" key="3">
    <source>
        <dbReference type="ARBA" id="ARBA00006402"/>
    </source>
</evidence>
<dbReference type="PROSITE" id="PS50924">
    <property type="entry name" value="MHYT"/>
    <property type="match status" value="1"/>
</dbReference>
<comment type="similarity">
    <text evidence="3">In the N-terminal section; belongs to the phytochrome family.</text>
</comment>
<dbReference type="PANTHER" id="PTHR43711">
    <property type="entry name" value="TWO-COMPONENT HISTIDINE KINASE"/>
    <property type="match status" value="1"/>
</dbReference>
<organism evidence="17 18">
    <name type="scientific">Hassallia byssoidea VB512170</name>
    <dbReference type="NCBI Taxonomy" id="1304833"/>
    <lineage>
        <taxon>Bacteria</taxon>
        <taxon>Bacillati</taxon>
        <taxon>Cyanobacteriota</taxon>
        <taxon>Cyanophyceae</taxon>
        <taxon>Nostocales</taxon>
        <taxon>Tolypothrichaceae</taxon>
        <taxon>Hassallia</taxon>
    </lineage>
</organism>
<keyword evidence="14" id="KW-1133">Transmembrane helix</keyword>
<keyword evidence="9" id="KW-0067">ATP-binding</keyword>
<comment type="caution">
    <text evidence="17">The sequence shown here is derived from an EMBL/GenBank/DDBJ whole genome shotgun (WGS) entry which is preliminary data.</text>
</comment>
<sequence length="524" mass="57223">MLYLATVLTANFDIRLIVLSIAIAIIGSCIALDIAEQISLAKTSSRLWWVTGSALTLGITIWVMHFIGILSYRLPIRVEYDYTIVLISIIVAIVGSAIGFFIISCQPKVGNVTLLVGSFFVAGAIICMHYTAMFALKVSAEPVHDLKLIPLSAGVAIGGSLSAFWLTFHPFKDKIVSTEVRKLCTALLMGSAISVMHYIAMAGIKFKVKNVSALLDVPGDNTVLIIAISIATLIVLILGQLAAFYGRRLSAELATTEALRKSEERLEQLVKERTQELEAAKMIAEAANRTKSEFLANMNHELRTPLTAIIGFSSVLLQKVFGPLNDKQEQYVKGINKCGYQQLNLINDLLDLAKIEAGREELDIVTLAVEPICQDCLAVIREQAIARGLDLLLEIAPDVTICNADDRRLRQILLNLLSNAVKFTECGFVKLKVEKKSGFINFAVIDTGIGIAPEDQQKLFQTFQQVGSDRDRQRQGTGLGLALSKNLALLHKGDITVESELGKGSNFTLLLPESPVVNSLQIVE</sequence>
<proteinExistence type="inferred from homology"/>
<evidence type="ECO:0000259" key="16">
    <source>
        <dbReference type="PROSITE" id="PS50924"/>
    </source>
</evidence>
<dbReference type="InterPro" id="IPR005330">
    <property type="entry name" value="MHYT_dom"/>
</dbReference>
<dbReference type="Gene3D" id="1.10.287.130">
    <property type="match status" value="1"/>
</dbReference>
<evidence type="ECO:0000256" key="9">
    <source>
        <dbReference type="ARBA" id="ARBA00022840"/>
    </source>
</evidence>
<dbReference type="SUPFAM" id="SSF55874">
    <property type="entry name" value="ATPase domain of HSP90 chaperone/DNA topoisomerase II/histidine kinase"/>
    <property type="match status" value="1"/>
</dbReference>
<evidence type="ECO:0000256" key="8">
    <source>
        <dbReference type="ARBA" id="ARBA00022777"/>
    </source>
</evidence>
<evidence type="ECO:0000256" key="4">
    <source>
        <dbReference type="ARBA" id="ARBA00012438"/>
    </source>
</evidence>
<evidence type="ECO:0000256" key="2">
    <source>
        <dbReference type="ARBA" id="ARBA00004370"/>
    </source>
</evidence>
<dbReference type="CDD" id="cd16922">
    <property type="entry name" value="HATPase_EvgS-ArcB-TorS-like"/>
    <property type="match status" value="1"/>
</dbReference>
<feature type="transmembrane region" description="Helical" evidence="14">
    <location>
        <begin position="82"/>
        <end position="102"/>
    </location>
</feature>
<keyword evidence="7" id="KW-0547">Nucleotide-binding</keyword>
<dbReference type="SMART" id="SM00387">
    <property type="entry name" value="HATPase_c"/>
    <property type="match status" value="1"/>
</dbReference>
<dbReference type="FunFam" id="3.30.565.10:FF:000010">
    <property type="entry name" value="Sensor histidine kinase RcsC"/>
    <property type="match status" value="1"/>
</dbReference>
<dbReference type="GO" id="GO:0005524">
    <property type="term" value="F:ATP binding"/>
    <property type="evidence" value="ECO:0007669"/>
    <property type="project" value="UniProtKB-KW"/>
</dbReference>
<feature type="transmembrane region" description="Helical" evidence="14">
    <location>
        <begin position="183"/>
        <end position="204"/>
    </location>
</feature>
<dbReference type="InterPro" id="IPR003661">
    <property type="entry name" value="HisK_dim/P_dom"/>
</dbReference>
<feature type="transmembrane region" description="Helical" evidence="14">
    <location>
        <begin position="148"/>
        <end position="171"/>
    </location>
</feature>
<accession>A0A846H8R6</accession>
<keyword evidence="18" id="KW-1185">Reference proteome</keyword>
<reference evidence="17 18" key="1">
    <citation type="journal article" date="2015" name="Genome Announc.">
        <title>Draft Genome Sequence of Cyanobacterium Hassallia byssoidea Strain VB512170, Isolated from Monuments in India.</title>
        <authorList>
            <person name="Singh D."/>
            <person name="Chandrababunaidu M.M."/>
            <person name="Panda A."/>
            <person name="Sen D."/>
            <person name="Bhattacharyya S."/>
            <person name="Adhikary S.P."/>
            <person name="Tripathy S."/>
        </authorList>
    </citation>
    <scope>NUCLEOTIDE SEQUENCE [LARGE SCALE GENOMIC DNA]</scope>
    <source>
        <strain evidence="17 18">VB512170</strain>
    </source>
</reference>
<evidence type="ECO:0000256" key="5">
    <source>
        <dbReference type="ARBA" id="ARBA00022553"/>
    </source>
</evidence>
<evidence type="ECO:0000256" key="12">
    <source>
        <dbReference type="ARBA" id="ARBA00023306"/>
    </source>
</evidence>
<dbReference type="GO" id="GO:0016020">
    <property type="term" value="C:membrane"/>
    <property type="evidence" value="ECO:0007669"/>
    <property type="project" value="UniProtKB-SubCell"/>
</dbReference>
<feature type="domain" description="MHYT" evidence="16">
    <location>
        <begin position="12"/>
        <end position="207"/>
    </location>
</feature>
<evidence type="ECO:0000256" key="14">
    <source>
        <dbReference type="PROSITE-ProRule" id="PRU00244"/>
    </source>
</evidence>
<dbReference type="PANTHER" id="PTHR43711:SF1">
    <property type="entry name" value="HISTIDINE KINASE 1"/>
    <property type="match status" value="1"/>
</dbReference>
<dbReference type="InterPro" id="IPR003594">
    <property type="entry name" value="HATPase_dom"/>
</dbReference>
<comment type="subcellular location">
    <subcellularLocation>
        <location evidence="2">Membrane</location>
    </subcellularLocation>
</comment>
<gene>
    <name evidence="17" type="ORF">PI95_011005</name>
</gene>
<comment type="catalytic activity">
    <reaction evidence="1">
        <text>ATP + protein L-histidine = ADP + protein N-phospho-L-histidine.</text>
        <dbReference type="EC" id="2.7.13.3"/>
    </reaction>
</comment>
<feature type="transmembrane region" description="Helical" evidence="14">
    <location>
        <begin position="47"/>
        <end position="70"/>
    </location>
</feature>
<dbReference type="PROSITE" id="PS50109">
    <property type="entry name" value="HIS_KIN"/>
    <property type="match status" value="1"/>
</dbReference>
<evidence type="ECO:0000256" key="13">
    <source>
        <dbReference type="ARBA" id="ARBA00074306"/>
    </source>
</evidence>
<dbReference type="InterPro" id="IPR050736">
    <property type="entry name" value="Sensor_HK_Regulatory"/>
</dbReference>
<dbReference type="RefSeq" id="WP_052324636.1">
    <property type="nucleotide sequence ID" value="NZ_JTCM02000018.1"/>
</dbReference>
<dbReference type="PRINTS" id="PR00344">
    <property type="entry name" value="BCTRLSENSOR"/>
</dbReference>
<dbReference type="Pfam" id="PF00512">
    <property type="entry name" value="HisKA"/>
    <property type="match status" value="1"/>
</dbReference>
<dbReference type="Proteomes" id="UP000031549">
    <property type="component" value="Unassembled WGS sequence"/>
</dbReference>
<evidence type="ECO:0000313" key="17">
    <source>
        <dbReference type="EMBL" id="NEU73074.1"/>
    </source>
</evidence>
<dbReference type="InterPro" id="IPR036890">
    <property type="entry name" value="HATPase_C_sf"/>
</dbReference>
<dbReference type="EMBL" id="JTCM02000018">
    <property type="protein sequence ID" value="NEU73074.1"/>
    <property type="molecule type" value="Genomic_DNA"/>
</dbReference>
<dbReference type="FunFam" id="1.10.287.130:FF:000038">
    <property type="entry name" value="Sensory transduction histidine kinase"/>
    <property type="match status" value="1"/>
</dbReference>
<keyword evidence="11 14" id="KW-0472">Membrane</keyword>
<dbReference type="GO" id="GO:0000155">
    <property type="term" value="F:phosphorelay sensor kinase activity"/>
    <property type="evidence" value="ECO:0007669"/>
    <property type="project" value="InterPro"/>
</dbReference>
<evidence type="ECO:0000256" key="11">
    <source>
        <dbReference type="ARBA" id="ARBA00023136"/>
    </source>
</evidence>
<dbReference type="Pfam" id="PF03707">
    <property type="entry name" value="MHYT"/>
    <property type="match status" value="3"/>
</dbReference>
<dbReference type="EC" id="2.7.13.3" evidence="4"/>
<dbReference type="Pfam" id="PF02518">
    <property type="entry name" value="HATPase_c"/>
    <property type="match status" value="1"/>
</dbReference>
<keyword evidence="5" id="KW-0597">Phosphoprotein</keyword>
<protein>
    <recommendedName>
        <fullName evidence="13">Circadian input-output histidine kinase CikA</fullName>
        <ecNumber evidence="4">2.7.13.3</ecNumber>
    </recommendedName>
</protein>
<feature type="transmembrane region" description="Helical" evidence="14">
    <location>
        <begin position="224"/>
        <end position="245"/>
    </location>
</feature>
<dbReference type="AlphaFoldDB" id="A0A846H8R6"/>
<keyword evidence="14" id="KW-0812">Transmembrane</keyword>
<feature type="domain" description="Histidine kinase" evidence="15">
    <location>
        <begin position="297"/>
        <end position="515"/>
    </location>
</feature>
<dbReference type="CDD" id="cd00082">
    <property type="entry name" value="HisKA"/>
    <property type="match status" value="1"/>
</dbReference>
<keyword evidence="12" id="KW-0131">Cell cycle</keyword>
<evidence type="ECO:0000256" key="1">
    <source>
        <dbReference type="ARBA" id="ARBA00000085"/>
    </source>
</evidence>
<dbReference type="InterPro" id="IPR005467">
    <property type="entry name" value="His_kinase_dom"/>
</dbReference>
<dbReference type="InterPro" id="IPR004358">
    <property type="entry name" value="Sig_transdc_His_kin-like_C"/>
</dbReference>
<feature type="transmembrane region" description="Helical" evidence="14">
    <location>
        <begin position="12"/>
        <end position="35"/>
    </location>
</feature>
<keyword evidence="10" id="KW-0902">Two-component regulatory system</keyword>
<keyword evidence="8" id="KW-0418">Kinase</keyword>
<evidence type="ECO:0000256" key="6">
    <source>
        <dbReference type="ARBA" id="ARBA00022679"/>
    </source>
</evidence>